<evidence type="ECO:0000313" key="3">
    <source>
        <dbReference type="EMBL" id="WPX74615.1"/>
    </source>
</evidence>
<proteinExistence type="predicted"/>
<organism evidence="3 4">
    <name type="scientific">Blautia producta</name>
    <dbReference type="NCBI Taxonomy" id="33035"/>
    <lineage>
        <taxon>Bacteria</taxon>
        <taxon>Bacillati</taxon>
        <taxon>Bacillota</taxon>
        <taxon>Clostridia</taxon>
        <taxon>Lachnospirales</taxon>
        <taxon>Lachnospiraceae</taxon>
        <taxon>Blautia</taxon>
    </lineage>
</organism>
<gene>
    <name evidence="3" type="ORF">BLCOC_29720</name>
</gene>
<sequence>MIDVVKIKKDKLIVLTFLAVAVFTCVGCADTPGAGGQGTDGQSDTPVMSRSEEPDGRAEKMNVAITIDSEDYAFPMPYEKLQLEAGRVLMIRSFGRMVYNPAIMAAASSSVRAT</sequence>
<evidence type="ECO:0000256" key="1">
    <source>
        <dbReference type="SAM" id="MobiDB-lite"/>
    </source>
</evidence>
<feature type="signal peptide" evidence="2">
    <location>
        <begin position="1"/>
        <end position="29"/>
    </location>
</feature>
<feature type="region of interest" description="Disordered" evidence="1">
    <location>
        <begin position="31"/>
        <end position="58"/>
    </location>
</feature>
<evidence type="ECO:0000256" key="2">
    <source>
        <dbReference type="SAM" id="SignalP"/>
    </source>
</evidence>
<keyword evidence="4" id="KW-1185">Reference proteome</keyword>
<dbReference type="EMBL" id="CP136422">
    <property type="protein sequence ID" value="WPX74615.1"/>
    <property type="molecule type" value="Genomic_DNA"/>
</dbReference>
<reference evidence="3" key="1">
    <citation type="submission" date="2023-10" db="EMBL/GenBank/DDBJ databases">
        <title>Genome sequence of Blautia coccoides DSM 935.</title>
        <authorList>
            <person name="Boeer T."/>
            <person name="Bengelsdorf F.R."/>
            <person name="Daniel R."/>
            <person name="Poehlein A."/>
        </authorList>
    </citation>
    <scope>NUCLEOTIDE SEQUENCE [LARGE SCALE GENOMIC DNA]</scope>
    <source>
        <strain evidence="3">DSM 935</strain>
    </source>
</reference>
<name>A0ABZ0UCI4_9FIRM</name>
<feature type="chain" id="PRO_5046960133" evidence="2">
    <location>
        <begin position="30"/>
        <end position="114"/>
    </location>
</feature>
<accession>A0ABZ0UCI4</accession>
<dbReference type="Proteomes" id="UP001325248">
    <property type="component" value="Chromosome"/>
</dbReference>
<evidence type="ECO:0000313" key="4">
    <source>
        <dbReference type="Proteomes" id="UP001325248"/>
    </source>
</evidence>
<keyword evidence="2" id="KW-0732">Signal</keyword>
<protein>
    <submittedName>
        <fullName evidence="3">Uncharacterized protein</fullName>
    </submittedName>
</protein>